<keyword evidence="1" id="KW-1133">Transmembrane helix</keyword>
<dbReference type="GeneID" id="5143344"/>
<dbReference type="Pfam" id="PF12679">
    <property type="entry name" value="ABC2_membrane_2"/>
    <property type="match status" value="1"/>
</dbReference>
<gene>
    <name evidence="2" type="ORF">LRC209</name>
</gene>
<keyword evidence="1" id="KW-0812">Transmembrane</keyword>
<feature type="transmembrane region" description="Helical" evidence="1">
    <location>
        <begin position="136"/>
        <end position="159"/>
    </location>
</feature>
<dbReference type="PANTHER" id="PTHR43471">
    <property type="entry name" value="ABC TRANSPORTER PERMEASE"/>
    <property type="match status" value="1"/>
</dbReference>
<protein>
    <submittedName>
        <fullName evidence="2">Predicted ABC-type transport system, permease component</fullName>
    </submittedName>
</protein>
<accession>Q0W8T6</accession>
<feature type="transmembrane region" description="Helical" evidence="1">
    <location>
        <begin position="87"/>
        <end position="107"/>
    </location>
</feature>
<dbReference type="GO" id="GO:0005886">
    <property type="term" value="C:plasma membrane"/>
    <property type="evidence" value="ECO:0007669"/>
    <property type="project" value="UniProtKB-SubCell"/>
</dbReference>
<dbReference type="AlphaFoldDB" id="Q0W8T6"/>
<feature type="transmembrane region" description="Helical" evidence="1">
    <location>
        <begin position="235"/>
        <end position="257"/>
    </location>
</feature>
<dbReference type="Proteomes" id="UP000000663">
    <property type="component" value="Chromosome"/>
</dbReference>
<evidence type="ECO:0000256" key="1">
    <source>
        <dbReference type="SAM" id="Phobius"/>
    </source>
</evidence>
<organism evidence="2 3">
    <name type="scientific">Methanocella arvoryzae (strain DSM 22066 / NBRC 105507 / MRE50)</name>
    <dbReference type="NCBI Taxonomy" id="351160"/>
    <lineage>
        <taxon>Archaea</taxon>
        <taxon>Methanobacteriati</taxon>
        <taxon>Methanobacteriota</taxon>
        <taxon>Stenosarchaea group</taxon>
        <taxon>Methanomicrobia</taxon>
        <taxon>Methanocellales</taxon>
        <taxon>Methanocellaceae</taxon>
        <taxon>Methanocella</taxon>
    </lineage>
</organism>
<dbReference type="TCDB" id="3.A.1.144.2">
    <property type="family name" value="the atp-binding cassette (abc) superfamily"/>
</dbReference>
<reference evidence="2 3" key="1">
    <citation type="journal article" date="2006" name="Science">
        <title>Genome of rice cluster I archaea -- the key methane producers in the rice rhizosphere.</title>
        <authorList>
            <person name="Erkel C."/>
            <person name="Kube M."/>
            <person name="Reinhardt R."/>
            <person name="Liesack W."/>
        </authorList>
    </citation>
    <scope>NUCLEOTIDE SEQUENCE [LARGE SCALE GENOMIC DNA]</scope>
    <source>
        <strain evidence="3">DSM 22066 / NBRC 105507 / MRE50</strain>
    </source>
</reference>
<feature type="transmembrane region" description="Helical" evidence="1">
    <location>
        <begin position="171"/>
        <end position="196"/>
    </location>
</feature>
<feature type="transmembrane region" description="Helical" evidence="1">
    <location>
        <begin position="208"/>
        <end position="229"/>
    </location>
</feature>
<dbReference type="GO" id="GO:0140359">
    <property type="term" value="F:ABC-type transporter activity"/>
    <property type="evidence" value="ECO:0007669"/>
    <property type="project" value="InterPro"/>
</dbReference>
<dbReference type="PANTHER" id="PTHR43471:SF1">
    <property type="entry name" value="ABC TRANSPORTER PERMEASE PROTEIN NOSY-RELATED"/>
    <property type="match status" value="1"/>
</dbReference>
<dbReference type="KEGG" id="rci:LRC209"/>
<keyword evidence="1" id="KW-0472">Membrane</keyword>
<dbReference type="EMBL" id="AM114193">
    <property type="protein sequence ID" value="CAJ35207.1"/>
    <property type="molecule type" value="Genomic_DNA"/>
</dbReference>
<proteinExistence type="predicted"/>
<dbReference type="RefSeq" id="WP_012037282.1">
    <property type="nucleotide sequence ID" value="NC_009464.1"/>
</dbReference>
<dbReference type="STRING" id="351160.LRC209"/>
<dbReference type="eggNOG" id="arCOG01462">
    <property type="taxonomic scope" value="Archaea"/>
</dbReference>
<keyword evidence="3" id="KW-1185">Reference proteome</keyword>
<name>Q0W8T6_METAR</name>
<feature type="transmembrane region" description="Helical" evidence="1">
    <location>
        <begin position="20"/>
        <end position="46"/>
    </location>
</feature>
<sequence>MNKIWLIIEKEFEEIMKNKIILFSILFMPFIFSVFIPSAMLVPMIISPEEFNQSLNASGTGSLNFDGGISAITTQEGMISFMVRATLPFFMMLPAMLPTIISSYSIIGEKKNRTLEPLLAAPVSVQDIMIGKAISALLPALAATWIAAVIYSAVVWFLTRDIVHEVLVPDMIWLIGLFILAPMLAFLGVMITVIISSRVSDPRTAQQVSVVLVLPLVGLFIAQLAGFFMLDERTILIACLVVFIADLAVIRIGSKLFDREEILTRWR</sequence>
<evidence type="ECO:0000313" key="2">
    <source>
        <dbReference type="EMBL" id="CAJ35207.1"/>
    </source>
</evidence>
<evidence type="ECO:0000313" key="3">
    <source>
        <dbReference type="Proteomes" id="UP000000663"/>
    </source>
</evidence>